<dbReference type="eggNOG" id="COG4583">
    <property type="taxonomic scope" value="Bacteria"/>
</dbReference>
<protein>
    <submittedName>
        <fullName evidence="1">Sarcosine oxidase, gamma subunit</fullName>
    </submittedName>
</protein>
<proteinExistence type="predicted"/>
<evidence type="ECO:0000313" key="2">
    <source>
        <dbReference type="Proteomes" id="UP000000245"/>
    </source>
</evidence>
<dbReference type="InterPro" id="IPR007375">
    <property type="entry name" value="SoxG"/>
</dbReference>
<dbReference type="EMBL" id="CP000697">
    <property type="protein sequence ID" value="ABQ30212.1"/>
    <property type="molecule type" value="Genomic_DNA"/>
</dbReference>
<dbReference type="AlphaFoldDB" id="A5FX80"/>
<evidence type="ECO:0000313" key="1">
    <source>
        <dbReference type="EMBL" id="ABQ30212.1"/>
    </source>
</evidence>
<dbReference type="Pfam" id="PF04268">
    <property type="entry name" value="SoxG"/>
    <property type="match status" value="1"/>
</dbReference>
<dbReference type="Gene3D" id="3.30.1360.120">
    <property type="entry name" value="Probable tRNA modification gtpase trme, domain 1"/>
    <property type="match status" value="1"/>
</dbReference>
<accession>A5FX80</accession>
<dbReference type="KEGG" id="acr:Acry_0995"/>
<dbReference type="STRING" id="349163.Acry_0995"/>
<sequence length="186" mass="20060">MADVMQTRLASPLAGLVGDRRVREMPRATRVSLRVKPAAVEAAGAALGVDLALGMNRATESGARTAIRLGPDEFLLLAPVADTWETFEAALAAALTPRDYALADISHRQLGVSIEGPDCTAMLNALCPLDLDLAAFPVGMATRTLFGKADIVLWRTAETRFHIEVWRSFAPYLWGLLAAIGREYPD</sequence>
<dbReference type="HOGENOM" id="CLU_114076_0_0_5"/>
<name>A5FX80_ACICJ</name>
<keyword evidence="2" id="KW-1185">Reference proteome</keyword>
<dbReference type="Gene3D" id="3.30.70.1520">
    <property type="entry name" value="Heterotetrameric sarcosine oxidase"/>
    <property type="match status" value="1"/>
</dbReference>
<dbReference type="RefSeq" id="WP_011941914.1">
    <property type="nucleotide sequence ID" value="NC_009484.1"/>
</dbReference>
<dbReference type="SUPFAM" id="SSF103025">
    <property type="entry name" value="Folate-binding domain"/>
    <property type="match status" value="1"/>
</dbReference>
<gene>
    <name evidence="1" type="ordered locus">Acry_0995</name>
</gene>
<organism evidence="1 2">
    <name type="scientific">Acidiphilium cryptum (strain JF-5)</name>
    <dbReference type="NCBI Taxonomy" id="349163"/>
    <lineage>
        <taxon>Bacteria</taxon>
        <taxon>Pseudomonadati</taxon>
        <taxon>Pseudomonadota</taxon>
        <taxon>Alphaproteobacteria</taxon>
        <taxon>Acetobacterales</taxon>
        <taxon>Acidocellaceae</taxon>
        <taxon>Acidiphilium</taxon>
    </lineage>
</organism>
<reference evidence="1 2" key="1">
    <citation type="submission" date="2007-05" db="EMBL/GenBank/DDBJ databases">
        <title>Complete sequence of chromosome of Acidiphilium cryptum JF-5.</title>
        <authorList>
            <consortium name="US DOE Joint Genome Institute"/>
            <person name="Copeland A."/>
            <person name="Lucas S."/>
            <person name="Lapidus A."/>
            <person name="Barry K."/>
            <person name="Detter J.C."/>
            <person name="Glavina del Rio T."/>
            <person name="Hammon N."/>
            <person name="Israni S."/>
            <person name="Dalin E."/>
            <person name="Tice H."/>
            <person name="Pitluck S."/>
            <person name="Sims D."/>
            <person name="Brettin T."/>
            <person name="Bruce D."/>
            <person name="Han C."/>
            <person name="Schmutz J."/>
            <person name="Larimer F."/>
            <person name="Land M."/>
            <person name="Hauser L."/>
            <person name="Kyrpides N."/>
            <person name="Kim E."/>
            <person name="Magnuson T."/>
            <person name="Richardson P."/>
        </authorList>
    </citation>
    <scope>NUCLEOTIDE SEQUENCE [LARGE SCALE GENOMIC DNA]</scope>
    <source>
        <strain evidence="1 2">JF-5</strain>
    </source>
</reference>
<dbReference type="InterPro" id="IPR027266">
    <property type="entry name" value="TrmE/GcvT-like"/>
</dbReference>
<dbReference type="Proteomes" id="UP000000245">
    <property type="component" value="Chromosome"/>
</dbReference>